<dbReference type="EMBL" id="PFAP01000052">
    <property type="protein sequence ID" value="PIR93577.1"/>
    <property type="molecule type" value="Genomic_DNA"/>
</dbReference>
<evidence type="ECO:0000313" key="2">
    <source>
        <dbReference type="Proteomes" id="UP000229901"/>
    </source>
</evidence>
<protein>
    <submittedName>
        <fullName evidence="1">Uncharacterized protein</fullName>
    </submittedName>
</protein>
<dbReference type="Proteomes" id="UP000229901">
    <property type="component" value="Unassembled WGS sequence"/>
</dbReference>
<organism evidence="1 2">
    <name type="scientific">Candidatus Falkowbacteria bacterium CG10_big_fil_rev_8_21_14_0_10_39_11</name>
    <dbReference type="NCBI Taxonomy" id="1974565"/>
    <lineage>
        <taxon>Bacteria</taxon>
        <taxon>Candidatus Falkowiibacteriota</taxon>
    </lineage>
</organism>
<accession>A0A2H0V3A5</accession>
<evidence type="ECO:0000313" key="1">
    <source>
        <dbReference type="EMBL" id="PIR93577.1"/>
    </source>
</evidence>
<name>A0A2H0V3A5_9BACT</name>
<dbReference type="AlphaFoldDB" id="A0A2H0V3A5"/>
<gene>
    <name evidence="1" type="ORF">COT97_05825</name>
</gene>
<sequence>MPPARHKKRFKILLFGELGGRHHNALNGFLGPYTSAGYTFSIDVAFSSRGHFLPTVIAQDEYDIIFVPVSQKLSMFWAPFWAAVKNKGKSVVIVGQNGARQIKLPSELTGKTKVNESMTEVDLLTFAKAVGLPLDLI</sequence>
<comment type="caution">
    <text evidence="1">The sequence shown here is derived from an EMBL/GenBank/DDBJ whole genome shotgun (WGS) entry which is preliminary data.</text>
</comment>
<proteinExistence type="predicted"/>
<reference evidence="2" key="1">
    <citation type="submission" date="2017-09" db="EMBL/GenBank/DDBJ databases">
        <title>Depth-based differentiation of microbial function through sediment-hosted aquifers and enrichment of novel symbionts in the deep terrestrial subsurface.</title>
        <authorList>
            <person name="Probst A.J."/>
            <person name="Ladd B."/>
            <person name="Jarett J.K."/>
            <person name="Geller-Mcgrath D.E."/>
            <person name="Sieber C.M.K."/>
            <person name="Emerson J.B."/>
            <person name="Anantharaman K."/>
            <person name="Thomas B.C."/>
            <person name="Malmstrom R."/>
            <person name="Stieglmeier M."/>
            <person name="Klingl A."/>
            <person name="Woyke T."/>
            <person name="Ryan C.M."/>
            <person name="Banfield J.F."/>
        </authorList>
    </citation>
    <scope>NUCLEOTIDE SEQUENCE [LARGE SCALE GENOMIC DNA]</scope>
</reference>